<dbReference type="WBParaSite" id="Pan_g19351.t1">
    <property type="protein sequence ID" value="Pan_g19351.t1"/>
    <property type="gene ID" value="Pan_g19351"/>
</dbReference>
<feature type="transmembrane region" description="Helical" evidence="8">
    <location>
        <begin position="495"/>
        <end position="519"/>
    </location>
</feature>
<dbReference type="GO" id="GO:0005044">
    <property type="term" value="F:scavenger receptor activity"/>
    <property type="evidence" value="ECO:0007669"/>
    <property type="project" value="TreeGrafter"/>
</dbReference>
<evidence type="ECO:0000313" key="9">
    <source>
        <dbReference type="Proteomes" id="UP000492821"/>
    </source>
</evidence>
<feature type="region of interest" description="Disordered" evidence="7">
    <location>
        <begin position="530"/>
        <end position="569"/>
    </location>
</feature>
<feature type="compositionally biased region" description="Basic residues" evidence="7">
    <location>
        <begin position="559"/>
        <end position="569"/>
    </location>
</feature>
<keyword evidence="9" id="KW-1185">Reference proteome</keyword>
<accession>A0A7E4VCZ3</accession>
<dbReference type="Pfam" id="PF01130">
    <property type="entry name" value="CD36"/>
    <property type="match status" value="1"/>
</dbReference>
<reference evidence="9" key="1">
    <citation type="journal article" date="2013" name="Genetics">
        <title>The draft genome and transcriptome of Panagrellus redivivus are shaped by the harsh demands of a free-living lifestyle.</title>
        <authorList>
            <person name="Srinivasan J."/>
            <person name="Dillman A.R."/>
            <person name="Macchietto M.G."/>
            <person name="Heikkinen L."/>
            <person name="Lakso M."/>
            <person name="Fracchia K.M."/>
            <person name="Antoshechkin I."/>
            <person name="Mortazavi A."/>
            <person name="Wong G."/>
            <person name="Sternberg P.W."/>
        </authorList>
    </citation>
    <scope>NUCLEOTIDE SEQUENCE [LARGE SCALE GENOMIC DNA]</scope>
    <source>
        <strain evidence="9">MT8872</strain>
    </source>
</reference>
<evidence type="ECO:0000256" key="1">
    <source>
        <dbReference type="ARBA" id="ARBA00004370"/>
    </source>
</evidence>
<dbReference type="PANTHER" id="PTHR11923">
    <property type="entry name" value="SCAVENGER RECEPTOR CLASS B TYPE-1 SR-B1"/>
    <property type="match status" value="1"/>
</dbReference>
<feature type="compositionally biased region" description="Polar residues" evidence="7">
    <location>
        <begin position="534"/>
        <end position="554"/>
    </location>
</feature>
<evidence type="ECO:0000256" key="7">
    <source>
        <dbReference type="SAM" id="MobiDB-lite"/>
    </source>
</evidence>
<keyword evidence="5 8" id="KW-0472">Membrane</keyword>
<keyword evidence="4 8" id="KW-1133">Transmembrane helix</keyword>
<name>A0A7E4VCZ3_PANRE</name>
<organism evidence="9 10">
    <name type="scientific">Panagrellus redivivus</name>
    <name type="common">Microworm</name>
    <dbReference type="NCBI Taxonomy" id="6233"/>
    <lineage>
        <taxon>Eukaryota</taxon>
        <taxon>Metazoa</taxon>
        <taxon>Ecdysozoa</taxon>
        <taxon>Nematoda</taxon>
        <taxon>Chromadorea</taxon>
        <taxon>Rhabditida</taxon>
        <taxon>Tylenchina</taxon>
        <taxon>Panagrolaimomorpha</taxon>
        <taxon>Panagrolaimoidea</taxon>
        <taxon>Panagrolaimidae</taxon>
        <taxon>Panagrellus</taxon>
    </lineage>
</organism>
<dbReference type="GO" id="GO:0016020">
    <property type="term" value="C:membrane"/>
    <property type="evidence" value="ECO:0007669"/>
    <property type="project" value="UniProtKB-SubCell"/>
</dbReference>
<dbReference type="AlphaFoldDB" id="A0A7E4VCZ3"/>
<evidence type="ECO:0000256" key="6">
    <source>
        <dbReference type="ARBA" id="ARBA00023180"/>
    </source>
</evidence>
<evidence type="ECO:0000313" key="10">
    <source>
        <dbReference type="WBParaSite" id="Pan_g19351.t1"/>
    </source>
</evidence>
<dbReference type="GO" id="GO:0005737">
    <property type="term" value="C:cytoplasm"/>
    <property type="evidence" value="ECO:0007669"/>
    <property type="project" value="TreeGrafter"/>
</dbReference>
<comment type="subcellular location">
    <subcellularLocation>
        <location evidence="1">Membrane</location>
    </subcellularLocation>
</comment>
<keyword evidence="6" id="KW-0325">Glycoprotein</keyword>
<feature type="transmembrane region" description="Helical" evidence="8">
    <location>
        <begin position="12"/>
        <end position="32"/>
    </location>
</feature>
<dbReference type="InterPro" id="IPR002159">
    <property type="entry name" value="CD36_fam"/>
</dbReference>
<evidence type="ECO:0000256" key="2">
    <source>
        <dbReference type="ARBA" id="ARBA00010532"/>
    </source>
</evidence>
<dbReference type="Proteomes" id="UP000492821">
    <property type="component" value="Unassembled WGS sequence"/>
</dbReference>
<dbReference type="PRINTS" id="PR01609">
    <property type="entry name" value="CD36FAMILY"/>
</dbReference>
<keyword evidence="3 8" id="KW-0812">Transmembrane</keyword>
<sequence length="569" mass="63801">MGRLAKASCSSLSIVLGILLIVAAVVINYGVFPKLMKKLVKKEMVLDVKKNGAPNDFLYDFFNDKYTKRMQYYIFNYTNAIDIVDRGFSPDAIEVGPYSYIQNSAYDYDIKAFADSNKSYIEFIKKNVYIFDPKTSCEKCDPDNDYVWVPDPGFFGTFDKIGPFFNLIPPELLTYLTLPIYGFKAGPFVRVKVSDLLFDGYTPPIKDMLINLGGILPALEGFIPLIAGMIPDIRINQNNNTLNSSYAYRIDTGLDDASLLGNVHQMKPYLESDWWSELPTAWWGNTAPPTCNYTAEARELKGTLGDFFKTYINKDDTLSVFIDDICRAIDFTYEGTSKYNDIDTLDFIIKSDTFDNSVETNCGYCTQTMRPLYGKGAGDYCLPNGFLDLTGCLGETIVTSNPHFYLADPIVLNWFPRMKPDAVKHQTRLSIEPHTGSVLAAYKRLQLNIIAGFYPGCFPNIPTGIYPLAWVNNYYLADKGTTDDIKKSIFTPKKIVFWACVGGAILGIILMLIGSLALWKSCSTPVKRKLPPHATSSWESETASPTHLTTSSEDSGVVLKRRTRRDSSN</sequence>
<dbReference type="PANTHER" id="PTHR11923:SF105">
    <property type="entry name" value="PROTEIN CBR-SCAV-1"/>
    <property type="match status" value="1"/>
</dbReference>
<evidence type="ECO:0000256" key="8">
    <source>
        <dbReference type="SAM" id="Phobius"/>
    </source>
</evidence>
<proteinExistence type="inferred from homology"/>
<evidence type="ECO:0000256" key="5">
    <source>
        <dbReference type="ARBA" id="ARBA00023136"/>
    </source>
</evidence>
<protein>
    <submittedName>
        <fullName evidence="10">CD36 family protein</fullName>
    </submittedName>
</protein>
<evidence type="ECO:0000256" key="4">
    <source>
        <dbReference type="ARBA" id="ARBA00022989"/>
    </source>
</evidence>
<reference evidence="10" key="2">
    <citation type="submission" date="2020-10" db="UniProtKB">
        <authorList>
            <consortium name="WormBaseParasite"/>
        </authorList>
    </citation>
    <scope>IDENTIFICATION</scope>
</reference>
<evidence type="ECO:0000256" key="3">
    <source>
        <dbReference type="ARBA" id="ARBA00022692"/>
    </source>
</evidence>
<comment type="similarity">
    <text evidence="2">Belongs to the CD36 family.</text>
</comment>